<gene>
    <name evidence="1" type="ORF">V5R04_09100</name>
</gene>
<dbReference type="Pfam" id="PF13374">
    <property type="entry name" value="TPR_10"/>
    <property type="match status" value="1"/>
</dbReference>
<dbReference type="SUPFAM" id="SSF48452">
    <property type="entry name" value="TPR-like"/>
    <property type="match status" value="2"/>
</dbReference>
<reference evidence="1" key="1">
    <citation type="submission" date="2024-02" db="EMBL/GenBank/DDBJ databases">
        <title>Tomenella chthoni gen. nov. sp. nov., a member of the family Jonesiaceae isolated from bat guano.</title>
        <authorList>
            <person name="Miller S.L."/>
            <person name="King J."/>
            <person name="Sankaranarayanan K."/>
            <person name="Lawson P.A."/>
        </authorList>
    </citation>
    <scope>NUCLEOTIDE SEQUENCE</scope>
    <source>
        <strain evidence="1">BS-20</strain>
    </source>
</reference>
<accession>A0AAU7DR33</accession>
<dbReference type="Gene3D" id="1.25.40.10">
    <property type="entry name" value="Tetratricopeptide repeat domain"/>
    <property type="match status" value="2"/>
</dbReference>
<sequence length="979" mass="107998">MNFDSAGAGLEPDFVGQGRKLLVDGLLAIYDRVNQTGSPAWVSIEAPSGVGKTRIVREFYNRLAGERQPQPAYWPGSILGSRDMQFDDVSARRKQVYPEVTHVPGSLPAFFWWGITASLRSGTTADALAADLGQLKAHEDYLDDAWGKLTTWGERNPGWWKNPTGAALEEGITTVVGSVFESLAGTVVPGVGLIRPALGKLQELSKSRAASRDRLAGTQDIAPSAFDAVEETFTLLSRLAIPGLPIVIFVEDFHAADQVLADLVARCATSEAAILVITTSWPGYGEQREHIRDVLERTQDVRINVAADGATLPAPFQPGASLAPLGAAELATVIQFYYPLVDPQTLSRLAIRYSNPLALELFCTIERYRRRFPEGDLKLSEAEIEKLPRSIEDLYRSVWEELPKTVREALVFASLGVPVSVQTQEGMWDLSWHRPLLVDALTTLNRGDSALIAQALSDPTASSTWARQLSHNLRAFHEPVQWQIALSDDEFLFEEDREEFFGALATAVTKSVNLEYETGDDQDQSAPDKLYRARLAQFLFEKGLLAQDALAIAVLSVQVELAQSPLDLPNLVQVSEGAMNVLEPHGPVWCAVAERYARALWKSGRRFEGARQYETVIAARMATGEPDDLKTLELRTDHALLVTRHIDAVRGAELFEQLTKDVAQIPDAPTYALRHIDFGRAEALTKLHQLDQALPLLAQTLQHTLGDADPDQKLIAAVRSSLAEVYFRLDRPADGLMVLEDSIESATQNLGADSLDTLILRANLAGQRSSTGLPEHAITEFEPLIVQMIATLGLTHPVTTAARTSLAFAYRKANRLADAHKLFAAIYADIREHLGANHPEIAEIQFVLLTIGQQDEAWEFLIEFLEAEIPHHGHEREGIQLSSSPRTVLAQAYALTGQHEQALNVCATAIELLSRYEEPSHFQTIELQTLQAQIQFVSGNEAQGIRELEELAELCERAFGAEHERTQYVQAKLVELQDT</sequence>
<name>A0AAU7DR33_9MICO</name>
<dbReference type="AlphaFoldDB" id="A0AAU7DR33"/>
<proteinExistence type="predicted"/>
<dbReference type="PANTHER" id="PTHR46082:SF6">
    <property type="entry name" value="AAA+ ATPASE DOMAIN-CONTAINING PROTEIN-RELATED"/>
    <property type="match status" value="1"/>
</dbReference>
<dbReference type="InterPro" id="IPR011990">
    <property type="entry name" value="TPR-like_helical_dom_sf"/>
</dbReference>
<evidence type="ECO:0000313" key="1">
    <source>
        <dbReference type="EMBL" id="XBH20404.1"/>
    </source>
</evidence>
<protein>
    <submittedName>
        <fullName evidence="1">Tetratricopeptide repeat protein</fullName>
    </submittedName>
</protein>
<dbReference type="EMBL" id="CP146203">
    <property type="protein sequence ID" value="XBH20404.1"/>
    <property type="molecule type" value="Genomic_DNA"/>
</dbReference>
<dbReference type="PANTHER" id="PTHR46082">
    <property type="entry name" value="ATP/GTP-BINDING PROTEIN-RELATED"/>
    <property type="match status" value="1"/>
</dbReference>
<dbReference type="InterPro" id="IPR053137">
    <property type="entry name" value="NLR-like"/>
</dbReference>
<organism evidence="1">
    <name type="scientific">Jonesiaceae bacterium BS-20</name>
    <dbReference type="NCBI Taxonomy" id="3120821"/>
    <lineage>
        <taxon>Bacteria</taxon>
        <taxon>Bacillati</taxon>
        <taxon>Actinomycetota</taxon>
        <taxon>Actinomycetes</taxon>
        <taxon>Micrococcales</taxon>
        <taxon>Jonesiaceae</taxon>
    </lineage>
</organism>